<feature type="transmembrane region" description="Helical" evidence="7">
    <location>
        <begin position="136"/>
        <end position="160"/>
    </location>
</feature>
<comment type="function">
    <text evidence="7">Part of the tripartite ATP-independent periplasmic (TRAP) transport system.</text>
</comment>
<feature type="transmembrane region" description="Helical" evidence="7">
    <location>
        <begin position="243"/>
        <end position="266"/>
    </location>
</feature>
<gene>
    <name evidence="9" type="ORF">HYQ43_01415</name>
</gene>
<evidence type="ECO:0000313" key="9">
    <source>
        <dbReference type="EMBL" id="QLH12995.1"/>
    </source>
</evidence>
<dbReference type="PANTHER" id="PTHR33362:SF5">
    <property type="entry name" value="C4-DICARBOXYLATE TRAP TRANSPORTER LARGE PERMEASE PROTEIN DCTM"/>
    <property type="match status" value="1"/>
</dbReference>
<evidence type="ECO:0000256" key="2">
    <source>
        <dbReference type="ARBA" id="ARBA00022475"/>
    </source>
</evidence>
<feature type="transmembrane region" description="Helical" evidence="7">
    <location>
        <begin position="278"/>
        <end position="297"/>
    </location>
</feature>
<comment type="subunit">
    <text evidence="7">The complex comprises the extracytoplasmic solute receptor protein and the two transmembrane proteins.</text>
</comment>
<evidence type="ECO:0000256" key="3">
    <source>
        <dbReference type="ARBA" id="ARBA00022519"/>
    </source>
</evidence>
<evidence type="ECO:0000256" key="1">
    <source>
        <dbReference type="ARBA" id="ARBA00004429"/>
    </source>
</evidence>
<evidence type="ECO:0000256" key="5">
    <source>
        <dbReference type="ARBA" id="ARBA00022989"/>
    </source>
</evidence>
<keyword evidence="4 7" id="KW-0812">Transmembrane</keyword>
<feature type="domain" description="TRAP C4-dicarboxylate transport system permease DctM subunit" evidence="8">
    <location>
        <begin position="8"/>
        <end position="421"/>
    </location>
</feature>
<reference evidence="9 10" key="1">
    <citation type="submission" date="2020-07" db="EMBL/GenBank/DDBJ databases">
        <title>The complete genome of Paracoccus pantotrophus ACCC 10489.</title>
        <authorList>
            <person name="Si Y."/>
        </authorList>
    </citation>
    <scope>NUCLEOTIDE SEQUENCE [LARGE SCALE GENOMIC DNA]</scope>
    <source>
        <strain evidence="9 10">ACCC10489</strain>
    </source>
</reference>
<dbReference type="PIRSF" id="PIRSF006066">
    <property type="entry name" value="HI0050"/>
    <property type="match status" value="1"/>
</dbReference>
<comment type="subcellular location">
    <subcellularLocation>
        <location evidence="1 7">Cell inner membrane</location>
        <topology evidence="1 7">Multi-pass membrane protein</topology>
    </subcellularLocation>
</comment>
<keyword evidence="5 7" id="KW-1133">Transmembrane helix</keyword>
<feature type="transmembrane region" description="Helical" evidence="7">
    <location>
        <begin position="55"/>
        <end position="75"/>
    </location>
</feature>
<dbReference type="Pfam" id="PF06808">
    <property type="entry name" value="DctM"/>
    <property type="match status" value="1"/>
</dbReference>
<evidence type="ECO:0000259" key="8">
    <source>
        <dbReference type="Pfam" id="PF06808"/>
    </source>
</evidence>
<dbReference type="PANTHER" id="PTHR33362">
    <property type="entry name" value="SIALIC ACID TRAP TRANSPORTER PERMEASE PROTEIN SIAT-RELATED"/>
    <property type="match status" value="1"/>
</dbReference>
<evidence type="ECO:0000256" key="6">
    <source>
        <dbReference type="ARBA" id="ARBA00023136"/>
    </source>
</evidence>
<evidence type="ECO:0000256" key="7">
    <source>
        <dbReference type="RuleBase" id="RU369079"/>
    </source>
</evidence>
<dbReference type="EMBL" id="CP058689">
    <property type="protein sequence ID" value="QLH12995.1"/>
    <property type="molecule type" value="Genomic_DNA"/>
</dbReference>
<feature type="transmembrane region" description="Helical" evidence="7">
    <location>
        <begin position="335"/>
        <end position="354"/>
    </location>
</feature>
<name>A0A7H9BQB3_PARPN</name>
<dbReference type="RefSeq" id="WP_179921308.1">
    <property type="nucleotide sequence ID" value="NZ_CP058689.1"/>
</dbReference>
<sequence length="433" mass="46699">MAPLFIVLAILAFLAASIAVGAVLGLLSFGVDWMYTSGRLSRAIGNIYWEKSIDFLLMAAPLFIMLGEIILRAGIAHKMYTAVSRWLTWLPGGLMHANIGTSALFAATSGSSVATTATIGVAAYPEIKRHKYNESLFMGSIAAGGTLGILIPPSVLLILYGILTETSIPELYLAGIIPGLVLCALFMVVVFVICLIKPEWGGTRLQTSWKERWQCLPDLLAPLVLFIAVVGSIYAGIATPTEAAAVGVCMALLLAAINRTLSWGMIVEASIGTMKTTAMIMFIVLSAMFLNFLFTYMGVTRAMLGFISELGMTPVQTILIIVAFYLLLGMFMETTAMVLTTVPLVFPIIAHLGVPEYTGVWFGIVLTLLMEAGLITPPIGMNLFVAHGIREPGSKFSDVAVGAIPFLIPMLLMVFVLIAWPPLATWLPDMFYR</sequence>
<dbReference type="AlphaFoldDB" id="A0A7H9BQB3"/>
<dbReference type="GO" id="GO:0005886">
    <property type="term" value="C:plasma membrane"/>
    <property type="evidence" value="ECO:0007669"/>
    <property type="project" value="UniProtKB-SubCell"/>
</dbReference>
<dbReference type="GO" id="GO:0022857">
    <property type="term" value="F:transmembrane transporter activity"/>
    <property type="evidence" value="ECO:0007669"/>
    <property type="project" value="UniProtKB-UniRule"/>
</dbReference>
<keyword evidence="2" id="KW-1003">Cell membrane</keyword>
<feature type="transmembrane region" description="Helical" evidence="7">
    <location>
        <begin position="360"/>
        <end position="384"/>
    </location>
</feature>
<dbReference type="Proteomes" id="UP000509322">
    <property type="component" value="Chromosome 1"/>
</dbReference>
<proteinExistence type="inferred from homology"/>
<feature type="transmembrane region" description="Helical" evidence="7">
    <location>
        <begin position="172"/>
        <end position="196"/>
    </location>
</feature>
<comment type="similarity">
    <text evidence="7">Belongs to the TRAP transporter large permease family.</text>
</comment>
<keyword evidence="6 7" id="KW-0472">Membrane</keyword>
<keyword evidence="3 7" id="KW-0997">Cell inner membrane</keyword>
<dbReference type="InterPro" id="IPR010656">
    <property type="entry name" value="DctM"/>
</dbReference>
<evidence type="ECO:0000256" key="4">
    <source>
        <dbReference type="ARBA" id="ARBA00022692"/>
    </source>
</evidence>
<keyword evidence="7" id="KW-0813">Transport</keyword>
<dbReference type="InterPro" id="IPR004681">
    <property type="entry name" value="TRAP_DctM"/>
</dbReference>
<feature type="transmembrane region" description="Helical" evidence="7">
    <location>
        <begin position="303"/>
        <end position="328"/>
    </location>
</feature>
<evidence type="ECO:0000313" key="10">
    <source>
        <dbReference type="Proteomes" id="UP000509322"/>
    </source>
</evidence>
<dbReference type="NCBIfam" id="TIGR00786">
    <property type="entry name" value="dctM"/>
    <property type="match status" value="1"/>
</dbReference>
<feature type="transmembrane region" description="Helical" evidence="7">
    <location>
        <begin position="216"/>
        <end position="237"/>
    </location>
</feature>
<accession>A0A7H9BQB3</accession>
<feature type="transmembrane region" description="Helical" evidence="7">
    <location>
        <begin position="396"/>
        <end position="420"/>
    </location>
</feature>
<organism evidence="9 10">
    <name type="scientific">Paracoccus pantotrophus</name>
    <name type="common">Thiosphaera pantotropha</name>
    <dbReference type="NCBI Taxonomy" id="82367"/>
    <lineage>
        <taxon>Bacteria</taxon>
        <taxon>Pseudomonadati</taxon>
        <taxon>Pseudomonadota</taxon>
        <taxon>Alphaproteobacteria</taxon>
        <taxon>Rhodobacterales</taxon>
        <taxon>Paracoccaceae</taxon>
        <taxon>Paracoccus</taxon>
    </lineage>
</organism>
<feature type="transmembrane region" description="Helical" evidence="7">
    <location>
        <begin position="6"/>
        <end position="35"/>
    </location>
</feature>
<protein>
    <recommendedName>
        <fullName evidence="7">TRAP transporter large permease protein</fullName>
    </recommendedName>
</protein>